<protein>
    <submittedName>
        <fullName evidence="2">Uncharacterized protein</fullName>
    </submittedName>
</protein>
<evidence type="ECO:0000256" key="1">
    <source>
        <dbReference type="SAM" id="SignalP"/>
    </source>
</evidence>
<evidence type="ECO:0000313" key="3">
    <source>
        <dbReference type="Proteomes" id="UP000324832"/>
    </source>
</evidence>
<accession>A0A5E4QXG7</accession>
<keyword evidence="3" id="KW-1185">Reference proteome</keyword>
<gene>
    <name evidence="2" type="ORF">LSINAPIS_LOCUS12578</name>
</gene>
<dbReference type="EMBL" id="FZQP02005999">
    <property type="protein sequence ID" value="VVD02338.1"/>
    <property type="molecule type" value="Genomic_DNA"/>
</dbReference>
<proteinExistence type="predicted"/>
<reference evidence="2 3" key="1">
    <citation type="submission" date="2017-07" db="EMBL/GenBank/DDBJ databases">
        <authorList>
            <person name="Talla V."/>
            <person name="Backstrom N."/>
        </authorList>
    </citation>
    <scope>NUCLEOTIDE SEQUENCE [LARGE SCALE GENOMIC DNA]</scope>
</reference>
<keyword evidence="1" id="KW-0732">Signal</keyword>
<feature type="chain" id="PRO_5023115893" evidence="1">
    <location>
        <begin position="17"/>
        <end position="187"/>
    </location>
</feature>
<organism evidence="2 3">
    <name type="scientific">Leptidea sinapis</name>
    <dbReference type="NCBI Taxonomy" id="189913"/>
    <lineage>
        <taxon>Eukaryota</taxon>
        <taxon>Metazoa</taxon>
        <taxon>Ecdysozoa</taxon>
        <taxon>Arthropoda</taxon>
        <taxon>Hexapoda</taxon>
        <taxon>Insecta</taxon>
        <taxon>Pterygota</taxon>
        <taxon>Neoptera</taxon>
        <taxon>Endopterygota</taxon>
        <taxon>Lepidoptera</taxon>
        <taxon>Glossata</taxon>
        <taxon>Ditrysia</taxon>
        <taxon>Papilionoidea</taxon>
        <taxon>Pieridae</taxon>
        <taxon>Dismorphiinae</taxon>
        <taxon>Leptidea</taxon>
    </lineage>
</organism>
<feature type="signal peptide" evidence="1">
    <location>
        <begin position="1"/>
        <end position="16"/>
    </location>
</feature>
<dbReference type="AlphaFoldDB" id="A0A5E4QXG7"/>
<sequence>MKFFAVFAAILALGAATTMTTTWTIQELEAALANPNTDPALIPYLEHAVYEYLHAFWNGQPIDSIVVPLPAEVLLPIAPEVVGPAEVLLPIAPAPASPVFSSPLVQVIVNVNKKTQQVTDVPAQIIVPSPVAVVPSPELEVETGALEPETPVLPVDSFNPIDTIAINPEPINVNIIDPSPAVDIGPM</sequence>
<name>A0A5E4QXG7_9NEOP</name>
<evidence type="ECO:0000313" key="2">
    <source>
        <dbReference type="EMBL" id="VVD02338.1"/>
    </source>
</evidence>
<dbReference type="Proteomes" id="UP000324832">
    <property type="component" value="Unassembled WGS sequence"/>
</dbReference>